<organism evidence="1 2">
    <name type="scientific">Corchorus capsularis</name>
    <name type="common">Jute</name>
    <dbReference type="NCBI Taxonomy" id="210143"/>
    <lineage>
        <taxon>Eukaryota</taxon>
        <taxon>Viridiplantae</taxon>
        <taxon>Streptophyta</taxon>
        <taxon>Embryophyta</taxon>
        <taxon>Tracheophyta</taxon>
        <taxon>Spermatophyta</taxon>
        <taxon>Magnoliopsida</taxon>
        <taxon>eudicotyledons</taxon>
        <taxon>Gunneridae</taxon>
        <taxon>Pentapetalae</taxon>
        <taxon>rosids</taxon>
        <taxon>malvids</taxon>
        <taxon>Malvales</taxon>
        <taxon>Malvaceae</taxon>
        <taxon>Grewioideae</taxon>
        <taxon>Apeibeae</taxon>
        <taxon>Corchorus</taxon>
    </lineage>
</organism>
<proteinExistence type="predicted"/>
<accession>A0A1R3GD05</accession>
<dbReference type="Gramene" id="OMO55984">
    <property type="protein sequence ID" value="OMO55984"/>
    <property type="gene ID" value="CCACVL1_26841"/>
</dbReference>
<dbReference type="EMBL" id="AWWV01014546">
    <property type="protein sequence ID" value="OMO55984.1"/>
    <property type="molecule type" value="Genomic_DNA"/>
</dbReference>
<sequence>MATAGSWCGVVVSRNAGFSDQ</sequence>
<reference evidence="1 2" key="1">
    <citation type="submission" date="2013-09" db="EMBL/GenBank/DDBJ databases">
        <title>Corchorus capsularis genome sequencing.</title>
        <authorList>
            <person name="Alam M."/>
            <person name="Haque M.S."/>
            <person name="Islam M.S."/>
            <person name="Emdad E.M."/>
            <person name="Islam M.M."/>
            <person name="Ahmed B."/>
            <person name="Halim A."/>
            <person name="Hossen Q.M.M."/>
            <person name="Hossain M.Z."/>
            <person name="Ahmed R."/>
            <person name="Khan M.M."/>
            <person name="Islam R."/>
            <person name="Rashid M.M."/>
            <person name="Khan S.A."/>
            <person name="Rahman M.S."/>
            <person name="Alam M."/>
        </authorList>
    </citation>
    <scope>NUCLEOTIDE SEQUENCE [LARGE SCALE GENOMIC DNA]</scope>
    <source>
        <strain evidence="2">cv. CVL-1</strain>
        <tissue evidence="1">Whole seedling</tissue>
    </source>
</reference>
<evidence type="ECO:0000313" key="2">
    <source>
        <dbReference type="Proteomes" id="UP000188268"/>
    </source>
</evidence>
<gene>
    <name evidence="1" type="ORF">CCACVL1_26841</name>
</gene>
<dbReference type="Proteomes" id="UP000188268">
    <property type="component" value="Unassembled WGS sequence"/>
</dbReference>
<evidence type="ECO:0000313" key="1">
    <source>
        <dbReference type="EMBL" id="OMO55984.1"/>
    </source>
</evidence>
<comment type="caution">
    <text evidence="1">The sequence shown here is derived from an EMBL/GenBank/DDBJ whole genome shotgun (WGS) entry which is preliminary data.</text>
</comment>
<name>A0A1R3GD05_COCAP</name>
<protein>
    <submittedName>
        <fullName evidence="1">Uncharacterized protein</fullName>
    </submittedName>
</protein>
<keyword evidence="2" id="KW-1185">Reference proteome</keyword>
<dbReference type="AlphaFoldDB" id="A0A1R3GD05"/>
<feature type="non-terminal residue" evidence="1">
    <location>
        <position position="21"/>
    </location>
</feature>